<organism evidence="2 3">
    <name type="scientific">Pleurotus eryngii</name>
    <name type="common">Boletus of the steppes</name>
    <dbReference type="NCBI Taxonomy" id="5323"/>
    <lineage>
        <taxon>Eukaryota</taxon>
        <taxon>Fungi</taxon>
        <taxon>Dikarya</taxon>
        <taxon>Basidiomycota</taxon>
        <taxon>Agaricomycotina</taxon>
        <taxon>Agaricomycetes</taxon>
        <taxon>Agaricomycetidae</taxon>
        <taxon>Agaricales</taxon>
        <taxon>Pleurotineae</taxon>
        <taxon>Pleurotaceae</taxon>
        <taxon>Pleurotus</taxon>
    </lineage>
</organism>
<gene>
    <name evidence="2" type="ORF">BDN71DRAFT_864624</name>
</gene>
<evidence type="ECO:0000256" key="1">
    <source>
        <dbReference type="SAM" id="Phobius"/>
    </source>
</evidence>
<evidence type="ECO:0000313" key="2">
    <source>
        <dbReference type="EMBL" id="KAF9495474.1"/>
    </source>
</evidence>
<keyword evidence="1" id="KW-0472">Membrane</keyword>
<name>A0A9P6DFL1_PLEER</name>
<keyword evidence="1" id="KW-0812">Transmembrane</keyword>
<dbReference type="AlphaFoldDB" id="A0A9P6DFL1"/>
<feature type="transmembrane region" description="Helical" evidence="1">
    <location>
        <begin position="94"/>
        <end position="115"/>
    </location>
</feature>
<accession>A0A9P6DFL1</accession>
<keyword evidence="3" id="KW-1185">Reference proteome</keyword>
<protein>
    <submittedName>
        <fullName evidence="2">Uncharacterized protein</fullName>
    </submittedName>
</protein>
<comment type="caution">
    <text evidence="2">The sequence shown here is derived from an EMBL/GenBank/DDBJ whole genome shotgun (WGS) entry which is preliminary data.</text>
</comment>
<evidence type="ECO:0000313" key="3">
    <source>
        <dbReference type="Proteomes" id="UP000807025"/>
    </source>
</evidence>
<keyword evidence="1" id="KW-1133">Transmembrane helix</keyword>
<reference evidence="2" key="1">
    <citation type="submission" date="2020-11" db="EMBL/GenBank/DDBJ databases">
        <authorList>
            <consortium name="DOE Joint Genome Institute"/>
            <person name="Ahrendt S."/>
            <person name="Riley R."/>
            <person name="Andreopoulos W."/>
            <person name="Labutti K."/>
            <person name="Pangilinan J."/>
            <person name="Ruiz-Duenas F.J."/>
            <person name="Barrasa J.M."/>
            <person name="Sanchez-Garcia M."/>
            <person name="Camarero S."/>
            <person name="Miyauchi S."/>
            <person name="Serrano A."/>
            <person name="Linde D."/>
            <person name="Babiker R."/>
            <person name="Drula E."/>
            <person name="Ayuso-Fernandez I."/>
            <person name="Pacheco R."/>
            <person name="Padilla G."/>
            <person name="Ferreira P."/>
            <person name="Barriuso J."/>
            <person name="Kellner H."/>
            <person name="Castanera R."/>
            <person name="Alfaro M."/>
            <person name="Ramirez L."/>
            <person name="Pisabarro A.G."/>
            <person name="Kuo A."/>
            <person name="Tritt A."/>
            <person name="Lipzen A."/>
            <person name="He G."/>
            <person name="Yan M."/>
            <person name="Ng V."/>
            <person name="Cullen D."/>
            <person name="Martin F."/>
            <person name="Rosso M.-N."/>
            <person name="Henrissat B."/>
            <person name="Hibbett D."/>
            <person name="Martinez A.T."/>
            <person name="Grigoriev I.V."/>
        </authorList>
    </citation>
    <scope>NUCLEOTIDE SEQUENCE</scope>
    <source>
        <strain evidence="2">ATCC 90797</strain>
    </source>
</reference>
<sequence>MIFHSIRIKCDKDTTFDALNILPSTFIEGPSLLHISESVRYDALCRLIQSQRHSALSTRLILNFVAASYGEPNFRVDEVDTIVRGEVAKMRETFAPFLATGIFSILAAIGSRASVEISA</sequence>
<proteinExistence type="predicted"/>
<dbReference type="Proteomes" id="UP000807025">
    <property type="component" value="Unassembled WGS sequence"/>
</dbReference>
<dbReference type="EMBL" id="MU154561">
    <property type="protein sequence ID" value="KAF9495474.1"/>
    <property type="molecule type" value="Genomic_DNA"/>
</dbReference>